<dbReference type="Gene3D" id="3.40.720.10">
    <property type="entry name" value="Alkaline Phosphatase, subunit A"/>
    <property type="match status" value="1"/>
</dbReference>
<comment type="caution">
    <text evidence="4">The sequence shown here is derived from an EMBL/GenBank/DDBJ whole genome shotgun (WGS) entry which is preliminary data.</text>
</comment>
<dbReference type="Pfam" id="PF00884">
    <property type="entry name" value="Sulfatase"/>
    <property type="match status" value="1"/>
</dbReference>
<accession>A0A540VCU9</accession>
<proteinExistence type="inferred from homology"/>
<protein>
    <submittedName>
        <fullName evidence="4">Sulfatase-like hydrolase/transferase</fullName>
    </submittedName>
</protein>
<evidence type="ECO:0000313" key="5">
    <source>
        <dbReference type="Proteomes" id="UP000317371"/>
    </source>
</evidence>
<keyword evidence="5" id="KW-1185">Reference proteome</keyword>
<dbReference type="CDD" id="cd16033">
    <property type="entry name" value="sulfatase_like"/>
    <property type="match status" value="1"/>
</dbReference>
<dbReference type="InterPro" id="IPR050738">
    <property type="entry name" value="Sulfatase"/>
</dbReference>
<feature type="domain" description="Sulfatase N-terminal" evidence="3">
    <location>
        <begin position="4"/>
        <end position="343"/>
    </location>
</feature>
<dbReference type="RefSeq" id="WP_141611180.1">
    <property type="nucleotide sequence ID" value="NZ_VIGC02000022.1"/>
</dbReference>
<keyword evidence="4" id="KW-0808">Transferase</keyword>
<dbReference type="AlphaFoldDB" id="A0A540VCU9"/>
<dbReference type="SUPFAM" id="SSF53649">
    <property type="entry name" value="Alkaline phosphatase-like"/>
    <property type="match status" value="1"/>
</dbReference>
<reference evidence="4 5" key="1">
    <citation type="submission" date="2019-06" db="EMBL/GenBank/DDBJ databases">
        <title>Genome sequence of Litorilinea aerophila BAA-2444.</title>
        <authorList>
            <person name="Maclea K.S."/>
            <person name="Maurais E.G."/>
            <person name="Iannazzi L.C."/>
        </authorList>
    </citation>
    <scope>NUCLEOTIDE SEQUENCE [LARGE SCALE GENOMIC DNA]</scope>
    <source>
        <strain evidence="4 5">ATCC BAA-2444</strain>
    </source>
</reference>
<name>A0A540VCU9_9CHLR</name>
<comment type="similarity">
    <text evidence="1">Belongs to the sulfatase family.</text>
</comment>
<dbReference type="GO" id="GO:0004065">
    <property type="term" value="F:arylsulfatase activity"/>
    <property type="evidence" value="ECO:0007669"/>
    <property type="project" value="TreeGrafter"/>
</dbReference>
<dbReference type="InParanoid" id="A0A540VCU9"/>
<dbReference type="Proteomes" id="UP000317371">
    <property type="component" value="Unassembled WGS sequence"/>
</dbReference>
<dbReference type="InterPro" id="IPR017850">
    <property type="entry name" value="Alkaline_phosphatase_core_sf"/>
</dbReference>
<evidence type="ECO:0000259" key="3">
    <source>
        <dbReference type="Pfam" id="PF00884"/>
    </source>
</evidence>
<dbReference type="PANTHER" id="PTHR42693:SF53">
    <property type="entry name" value="ENDO-4-O-SULFATASE"/>
    <property type="match status" value="1"/>
</dbReference>
<dbReference type="EMBL" id="VIGC01000022">
    <property type="protein sequence ID" value="TQE94609.1"/>
    <property type="molecule type" value="Genomic_DNA"/>
</dbReference>
<gene>
    <name evidence="4" type="ORF">FKZ61_16135</name>
</gene>
<organism evidence="4 5">
    <name type="scientific">Litorilinea aerophila</name>
    <dbReference type="NCBI Taxonomy" id="1204385"/>
    <lineage>
        <taxon>Bacteria</taxon>
        <taxon>Bacillati</taxon>
        <taxon>Chloroflexota</taxon>
        <taxon>Caldilineae</taxon>
        <taxon>Caldilineales</taxon>
        <taxon>Caldilineaceae</taxon>
        <taxon>Litorilinea</taxon>
    </lineage>
</organism>
<dbReference type="PANTHER" id="PTHR42693">
    <property type="entry name" value="ARYLSULFATASE FAMILY MEMBER"/>
    <property type="match status" value="1"/>
</dbReference>
<evidence type="ECO:0000256" key="2">
    <source>
        <dbReference type="ARBA" id="ARBA00022801"/>
    </source>
</evidence>
<keyword evidence="2 4" id="KW-0378">Hydrolase</keyword>
<dbReference type="InterPro" id="IPR000917">
    <property type="entry name" value="Sulfatase_N"/>
</dbReference>
<evidence type="ECO:0000256" key="1">
    <source>
        <dbReference type="ARBA" id="ARBA00008779"/>
    </source>
</evidence>
<dbReference type="OrthoDB" id="9762324at2"/>
<sequence length="459" mass="51556">MPANVLLIHADQHRYDCVAANGHPLLQTPNLDRLAREGVNFTHAFCPIPVCMPARVSLVTGQWPARHGCIANADTEPLWPSLEGVPTLNGLFKAAGYYVGHVGKWHVHPHKPPTAFGCDDYIPEGEYGRWREAQGLPPRPRRNSWFGEVDPYITPAQSRLTWGADATIGLLRRAANQGRPFFIRWDPAEPHLPNVVPEPYASLYPPAAIAPWPSYPDPLVGKPYIQRKQRETWGVASWTWQEWAPVVARYLGEITLLDHQVGRVLDALDELGLAEETLVVYSADHGDLCGGHGMVDKHFVMYEELVRVPLLLRWPRRLPAGRVCDAFVSSALDLAVTFCRAAGLQVPETFAGQDLLPLARGEADEARTDIFATYHGNQFGLYSQRMVRDRRWKYVWNATAEDELYDLEADPGEIHNRAADPACRQELARLRGRLLAWMEATGDRLLNPWTRRQLVGSGI</sequence>
<evidence type="ECO:0000313" key="4">
    <source>
        <dbReference type="EMBL" id="TQE94609.1"/>
    </source>
</evidence>
<dbReference type="GO" id="GO:0016740">
    <property type="term" value="F:transferase activity"/>
    <property type="evidence" value="ECO:0007669"/>
    <property type="project" value="UniProtKB-KW"/>
</dbReference>